<dbReference type="GO" id="GO:0042128">
    <property type="term" value="P:nitrate assimilation"/>
    <property type="evidence" value="ECO:0007669"/>
    <property type="project" value="UniProtKB-KW"/>
</dbReference>
<dbReference type="PANTHER" id="PTHR40562:SF1">
    <property type="entry name" value="NITRITE REDUCTASE (NADH) SMALL SUBUNIT"/>
    <property type="match status" value="1"/>
</dbReference>
<dbReference type="GO" id="GO:0005737">
    <property type="term" value="C:cytoplasm"/>
    <property type="evidence" value="ECO:0007669"/>
    <property type="project" value="UniProtKB-SubCell"/>
</dbReference>
<dbReference type="Gene3D" id="2.102.10.10">
    <property type="entry name" value="Rieske [2Fe-2S] iron-sulphur domain"/>
    <property type="match status" value="1"/>
</dbReference>
<keyword evidence="6" id="KW-0408">Iron</keyword>
<evidence type="ECO:0000256" key="6">
    <source>
        <dbReference type="ARBA" id="ARBA00023004"/>
    </source>
</evidence>
<dbReference type="PANTHER" id="PTHR40562">
    <property type="match status" value="1"/>
</dbReference>
<comment type="catalytic activity">
    <reaction evidence="10">
        <text>NH4(+) + 3 NAD(+) + 2 H2O = nitrite + 3 NADH + 5 H(+)</text>
        <dbReference type="Rhea" id="RHEA:24628"/>
        <dbReference type="ChEBI" id="CHEBI:15377"/>
        <dbReference type="ChEBI" id="CHEBI:15378"/>
        <dbReference type="ChEBI" id="CHEBI:16301"/>
        <dbReference type="ChEBI" id="CHEBI:28938"/>
        <dbReference type="ChEBI" id="CHEBI:57540"/>
        <dbReference type="ChEBI" id="CHEBI:57945"/>
        <dbReference type="EC" id="1.7.1.15"/>
    </reaction>
</comment>
<dbReference type="GO" id="GO:0009344">
    <property type="term" value="C:nitrite reductase complex [NAD(P)H]"/>
    <property type="evidence" value="ECO:0007669"/>
    <property type="project" value="TreeGrafter"/>
</dbReference>
<dbReference type="FunFam" id="2.102.10.10:FF:000002">
    <property type="entry name" value="Nitrite reductase [NAD(P)H] small subunit"/>
    <property type="match status" value="1"/>
</dbReference>
<dbReference type="GO" id="GO:0051537">
    <property type="term" value="F:2 iron, 2 sulfur cluster binding"/>
    <property type="evidence" value="ECO:0007669"/>
    <property type="project" value="UniProtKB-KW"/>
</dbReference>
<dbReference type="OrthoDB" id="516687at2"/>
<dbReference type="NCBIfam" id="NF007066">
    <property type="entry name" value="PRK09511.1"/>
    <property type="match status" value="1"/>
</dbReference>
<evidence type="ECO:0000256" key="7">
    <source>
        <dbReference type="ARBA" id="ARBA00023014"/>
    </source>
</evidence>
<sequence>MSWTDICAVNDIIPGTGVCALLGQHQVAVFRPYADEQLFALDNIDPFYQSSVLSRGILAELHGELYITSPLKKQHFRLKDGVCLENADFSIAAYAVRVNNGRIELKEPV</sequence>
<dbReference type="InterPro" id="IPR036922">
    <property type="entry name" value="Rieske_2Fe-2S_sf"/>
</dbReference>
<evidence type="ECO:0000256" key="1">
    <source>
        <dbReference type="ARBA" id="ARBA00004496"/>
    </source>
</evidence>
<keyword evidence="3" id="KW-0001">2Fe-2S</keyword>
<proteinExistence type="predicted"/>
<evidence type="ECO:0000256" key="2">
    <source>
        <dbReference type="ARBA" id="ARBA00022490"/>
    </source>
</evidence>
<keyword evidence="5" id="KW-0560">Oxidoreductase</keyword>
<keyword evidence="4" id="KW-0479">Metal-binding</keyword>
<evidence type="ECO:0000256" key="10">
    <source>
        <dbReference type="ARBA" id="ARBA00050150"/>
    </source>
</evidence>
<keyword evidence="17" id="KW-1185">Reference proteome</keyword>
<organism evidence="16 17">
    <name type="scientific">Tolumonas auensis (strain DSM 9187 / NBRC 110442 / TA 4)</name>
    <dbReference type="NCBI Taxonomy" id="595494"/>
    <lineage>
        <taxon>Bacteria</taxon>
        <taxon>Pseudomonadati</taxon>
        <taxon>Pseudomonadota</taxon>
        <taxon>Gammaproteobacteria</taxon>
        <taxon>Aeromonadales</taxon>
        <taxon>Aeromonadaceae</taxon>
        <taxon>Tolumonas</taxon>
    </lineage>
</organism>
<evidence type="ECO:0000256" key="3">
    <source>
        <dbReference type="ARBA" id="ARBA00022714"/>
    </source>
</evidence>
<keyword evidence="2" id="KW-0963">Cytoplasm</keyword>
<dbReference type="InterPro" id="IPR017881">
    <property type="entry name" value="NirD"/>
</dbReference>
<gene>
    <name evidence="16" type="ordered locus">Tola_0501</name>
</gene>
<dbReference type="Pfam" id="PF13806">
    <property type="entry name" value="Rieske_2"/>
    <property type="match status" value="1"/>
</dbReference>
<keyword evidence="7" id="KW-0411">Iron-sulfur</keyword>
<keyword evidence="9" id="KW-0534">Nitrate assimilation</keyword>
<dbReference type="AlphaFoldDB" id="C4LA01"/>
<reference evidence="17" key="1">
    <citation type="submission" date="2009-05" db="EMBL/GenBank/DDBJ databases">
        <title>Complete sequence of Tolumonas auensis DSM 9187.</title>
        <authorList>
            <consortium name="US DOE Joint Genome Institute"/>
            <person name="Lucas S."/>
            <person name="Copeland A."/>
            <person name="Lapidus A."/>
            <person name="Glavina del Rio T."/>
            <person name="Tice H."/>
            <person name="Bruce D."/>
            <person name="Goodwin L."/>
            <person name="Pitluck S."/>
            <person name="Chertkov O."/>
            <person name="Brettin T."/>
            <person name="Detter J.C."/>
            <person name="Han C."/>
            <person name="Larimer F."/>
            <person name="Land M."/>
            <person name="Hauser L."/>
            <person name="Kyrpides N."/>
            <person name="Mikhailova N."/>
            <person name="Spring S."/>
            <person name="Beller H."/>
        </authorList>
    </citation>
    <scope>NUCLEOTIDE SEQUENCE [LARGE SCALE GENOMIC DNA]</scope>
    <source>
        <strain evidence="17">DSM 9187 / TA4</strain>
    </source>
</reference>
<name>C4LA01_TOLAT</name>
<evidence type="ECO:0000256" key="14">
    <source>
        <dbReference type="ARBA" id="ARBA00072071"/>
    </source>
</evidence>
<keyword evidence="8" id="KW-0520">NAD</keyword>
<protein>
    <recommendedName>
        <fullName evidence="14">Nitrite reductase (NADH) small subunit</fullName>
        <ecNumber evidence="13">1.7.1.15</ecNumber>
    </recommendedName>
</protein>
<dbReference type="NCBIfam" id="TIGR02378">
    <property type="entry name" value="nirD_assim_sml"/>
    <property type="match status" value="1"/>
</dbReference>
<dbReference type="STRING" id="595494.Tola_0501"/>
<dbReference type="HOGENOM" id="CLU_055690_3_0_6"/>
<evidence type="ECO:0000256" key="8">
    <source>
        <dbReference type="ARBA" id="ARBA00023027"/>
    </source>
</evidence>
<evidence type="ECO:0000256" key="5">
    <source>
        <dbReference type="ARBA" id="ARBA00023002"/>
    </source>
</evidence>
<evidence type="ECO:0000256" key="11">
    <source>
        <dbReference type="ARBA" id="ARBA00059104"/>
    </source>
</evidence>
<evidence type="ECO:0000256" key="13">
    <source>
        <dbReference type="ARBA" id="ARBA00066506"/>
    </source>
</evidence>
<dbReference type="InterPro" id="IPR012748">
    <property type="entry name" value="Rieske-like_NirD"/>
</dbReference>
<dbReference type="InterPro" id="IPR017941">
    <property type="entry name" value="Rieske_2Fe-2S"/>
</dbReference>
<dbReference type="RefSeq" id="WP_012728729.1">
    <property type="nucleotide sequence ID" value="NC_012691.1"/>
</dbReference>
<dbReference type="eggNOG" id="COG2146">
    <property type="taxonomic scope" value="Bacteria"/>
</dbReference>
<evidence type="ECO:0000256" key="12">
    <source>
        <dbReference type="ARBA" id="ARBA00065371"/>
    </source>
</evidence>
<accession>C4LA01</accession>
<evidence type="ECO:0000313" key="16">
    <source>
        <dbReference type="EMBL" id="ACQ92130.1"/>
    </source>
</evidence>
<comment type="function">
    <text evidence="11">Required for activity of the reductase.</text>
</comment>
<dbReference type="GO" id="GO:0046872">
    <property type="term" value="F:metal ion binding"/>
    <property type="evidence" value="ECO:0007669"/>
    <property type="project" value="UniProtKB-KW"/>
</dbReference>
<evidence type="ECO:0000259" key="15">
    <source>
        <dbReference type="PROSITE" id="PS51296"/>
    </source>
</evidence>
<dbReference type="SUPFAM" id="SSF50022">
    <property type="entry name" value="ISP domain"/>
    <property type="match status" value="1"/>
</dbReference>
<comment type="subcellular location">
    <subcellularLocation>
        <location evidence="1">Cytoplasm</location>
    </subcellularLocation>
</comment>
<dbReference type="PROSITE" id="PS51300">
    <property type="entry name" value="NIRD"/>
    <property type="match status" value="1"/>
</dbReference>
<evidence type="ECO:0000313" key="17">
    <source>
        <dbReference type="Proteomes" id="UP000009073"/>
    </source>
</evidence>
<dbReference type="GO" id="GO:0106316">
    <property type="term" value="F:nitrite reductase (NADH) activity"/>
    <property type="evidence" value="ECO:0007669"/>
    <property type="project" value="UniProtKB-EC"/>
</dbReference>
<dbReference type="EMBL" id="CP001616">
    <property type="protein sequence ID" value="ACQ92130.1"/>
    <property type="molecule type" value="Genomic_DNA"/>
</dbReference>
<comment type="subunit">
    <text evidence="12">Associates with NirB.</text>
</comment>
<reference evidence="16 17" key="2">
    <citation type="journal article" date="2011" name="Stand. Genomic Sci.">
        <title>Complete genome sequence of Tolumonas auensis type strain (TA 4).</title>
        <authorList>
            <person name="Chertkov O."/>
            <person name="Copeland A."/>
            <person name="Lucas S."/>
            <person name="Lapidus A."/>
            <person name="Berry K.W."/>
            <person name="Detter J.C."/>
            <person name="Del Rio T.G."/>
            <person name="Hammon N."/>
            <person name="Dalin E."/>
            <person name="Tice H."/>
            <person name="Pitluck S."/>
            <person name="Richardson P."/>
            <person name="Bruce D."/>
            <person name="Goodwin L."/>
            <person name="Han C."/>
            <person name="Tapia R."/>
            <person name="Saunders E."/>
            <person name="Schmutz J."/>
            <person name="Brettin T."/>
            <person name="Larimer F."/>
            <person name="Land M."/>
            <person name="Hauser L."/>
            <person name="Spring S."/>
            <person name="Rohde M."/>
            <person name="Kyrpides N.C."/>
            <person name="Ivanova N."/>
            <person name="Goker M."/>
            <person name="Beller H.R."/>
            <person name="Klenk H.P."/>
            <person name="Woyke T."/>
        </authorList>
    </citation>
    <scope>NUCLEOTIDE SEQUENCE [LARGE SCALE GENOMIC DNA]</scope>
    <source>
        <strain evidence="17">DSM 9187 / TA4</strain>
    </source>
</reference>
<dbReference type="Proteomes" id="UP000009073">
    <property type="component" value="Chromosome"/>
</dbReference>
<dbReference type="CDD" id="cd03529">
    <property type="entry name" value="Rieske_NirD"/>
    <property type="match status" value="1"/>
</dbReference>
<dbReference type="PROSITE" id="PS51296">
    <property type="entry name" value="RIESKE"/>
    <property type="match status" value="1"/>
</dbReference>
<dbReference type="KEGG" id="tau:Tola_0501"/>
<evidence type="ECO:0000256" key="9">
    <source>
        <dbReference type="ARBA" id="ARBA00023063"/>
    </source>
</evidence>
<evidence type="ECO:0000256" key="4">
    <source>
        <dbReference type="ARBA" id="ARBA00022723"/>
    </source>
</evidence>
<dbReference type="EC" id="1.7.1.15" evidence="13"/>
<feature type="domain" description="Rieske" evidence="15">
    <location>
        <begin position="4"/>
        <end position="105"/>
    </location>
</feature>